<gene>
    <name evidence="1" type="ORF">TBRA_LOCUS14397</name>
</gene>
<dbReference type="Proteomes" id="UP000479190">
    <property type="component" value="Unassembled WGS sequence"/>
</dbReference>
<name>A0A6H5J3Q5_9HYME</name>
<evidence type="ECO:0000313" key="1">
    <source>
        <dbReference type="EMBL" id="CAB0042800.1"/>
    </source>
</evidence>
<protein>
    <submittedName>
        <fullName evidence="1">Uncharacterized protein</fullName>
    </submittedName>
</protein>
<keyword evidence="2" id="KW-1185">Reference proteome</keyword>
<evidence type="ECO:0000313" key="2">
    <source>
        <dbReference type="Proteomes" id="UP000479190"/>
    </source>
</evidence>
<feature type="non-terminal residue" evidence="1">
    <location>
        <position position="122"/>
    </location>
</feature>
<dbReference type="EMBL" id="CADCXV010001219">
    <property type="protein sequence ID" value="CAB0042800.1"/>
    <property type="molecule type" value="Genomic_DNA"/>
</dbReference>
<sequence>MLVKMRYLVNQANLTLLLLHFDYRSLYERLAVEVRRMRELNSIWSGAHRASSGRHIGEHVSRYKNETCCLRAVTARSPLLRHARRASNAWSSCLCFVYVASYTKLNSKCRVKISNRSRKPSK</sequence>
<proteinExistence type="predicted"/>
<reference evidence="1 2" key="1">
    <citation type="submission" date="2020-02" db="EMBL/GenBank/DDBJ databases">
        <authorList>
            <person name="Ferguson B K."/>
        </authorList>
    </citation>
    <scope>NUCLEOTIDE SEQUENCE [LARGE SCALE GENOMIC DNA]</scope>
</reference>
<accession>A0A6H5J3Q5</accession>
<dbReference type="AlphaFoldDB" id="A0A6H5J3Q5"/>
<organism evidence="1 2">
    <name type="scientific">Trichogramma brassicae</name>
    <dbReference type="NCBI Taxonomy" id="86971"/>
    <lineage>
        <taxon>Eukaryota</taxon>
        <taxon>Metazoa</taxon>
        <taxon>Ecdysozoa</taxon>
        <taxon>Arthropoda</taxon>
        <taxon>Hexapoda</taxon>
        <taxon>Insecta</taxon>
        <taxon>Pterygota</taxon>
        <taxon>Neoptera</taxon>
        <taxon>Endopterygota</taxon>
        <taxon>Hymenoptera</taxon>
        <taxon>Apocrita</taxon>
        <taxon>Proctotrupomorpha</taxon>
        <taxon>Chalcidoidea</taxon>
        <taxon>Trichogrammatidae</taxon>
        <taxon>Trichogramma</taxon>
    </lineage>
</organism>